<dbReference type="SUPFAM" id="SSF53613">
    <property type="entry name" value="Ribokinase-like"/>
    <property type="match status" value="1"/>
</dbReference>
<dbReference type="InterPro" id="IPR029056">
    <property type="entry name" value="Ribokinase-like"/>
</dbReference>
<feature type="domain" description="Pyridoxamine kinase/Phosphomethylpyrimidine kinase" evidence="4">
    <location>
        <begin position="23"/>
        <end position="253"/>
    </location>
</feature>
<dbReference type="GO" id="GO:0008902">
    <property type="term" value="F:hydroxymethylpyrimidine kinase activity"/>
    <property type="evidence" value="ECO:0007669"/>
    <property type="project" value="UniProtKB-EC"/>
</dbReference>
<evidence type="ECO:0000256" key="2">
    <source>
        <dbReference type="ARBA" id="ARBA00012135"/>
    </source>
</evidence>
<sequence length="305" mass="32432">MPVMIKASPRLSDPVLLAIGGHDPGGGAGLQADIETAAALGLHCCSAVTAITVQTSCRLTQLVAQPAEQLRDQCLAVFEDYQVAAVKIGLIGHSHLVQTIAALLKTHPNLPVVFDPVLASGSGERIADAALLNQLRRHLLRRCTLITPNLPEARLLADAPGRDQAARRLLNLGAKAVLITGTHDSSDQVINTFYPGDGALSQWEWPRLTGSFHGSGCTLASAIAARLALGQELKSAVAEAQAYVMDTLRQARALARCQLIPRRLPPPASEPEPEQSTEQAKTQPHALRTLVAPTATKPDNERQPD</sequence>
<dbReference type="Proteomes" id="UP001432180">
    <property type="component" value="Chromosome"/>
</dbReference>
<dbReference type="Gene3D" id="3.40.1190.20">
    <property type="match status" value="1"/>
</dbReference>
<dbReference type="EC" id="2.7.1.49" evidence="2"/>
<organism evidence="5 6">
    <name type="scientific">Thiorhodovibrio winogradskyi</name>
    <dbReference type="NCBI Taxonomy" id="77007"/>
    <lineage>
        <taxon>Bacteria</taxon>
        <taxon>Pseudomonadati</taxon>
        <taxon>Pseudomonadota</taxon>
        <taxon>Gammaproteobacteria</taxon>
        <taxon>Chromatiales</taxon>
        <taxon>Chromatiaceae</taxon>
        <taxon>Thiorhodovibrio</taxon>
    </lineage>
</organism>
<dbReference type="Pfam" id="PF08543">
    <property type="entry name" value="Phos_pyr_kin"/>
    <property type="match status" value="1"/>
</dbReference>
<keyword evidence="5" id="KW-0418">Kinase</keyword>
<dbReference type="InterPro" id="IPR013749">
    <property type="entry name" value="PM/HMP-P_kinase-1"/>
</dbReference>
<comment type="pathway">
    <text evidence="1">Cofactor biosynthesis; thiamine diphosphate biosynthesis.</text>
</comment>
<dbReference type="CDD" id="cd01169">
    <property type="entry name" value="HMPP_kinase"/>
    <property type="match status" value="1"/>
</dbReference>
<name>A0ABZ0S8L3_9GAMM</name>
<feature type="region of interest" description="Disordered" evidence="3">
    <location>
        <begin position="262"/>
        <end position="305"/>
    </location>
</feature>
<keyword evidence="6" id="KW-1185">Reference proteome</keyword>
<evidence type="ECO:0000313" key="5">
    <source>
        <dbReference type="EMBL" id="WPL15865.1"/>
    </source>
</evidence>
<evidence type="ECO:0000259" key="4">
    <source>
        <dbReference type="Pfam" id="PF08543"/>
    </source>
</evidence>
<accession>A0ABZ0S8L3</accession>
<dbReference type="InterPro" id="IPR004399">
    <property type="entry name" value="HMP/HMP-P_kinase_dom"/>
</dbReference>
<evidence type="ECO:0000313" key="6">
    <source>
        <dbReference type="Proteomes" id="UP001432180"/>
    </source>
</evidence>
<proteinExistence type="predicted"/>
<gene>
    <name evidence="5" type="primary">thiD</name>
    <name evidence="5" type="ORF">Thiowin_00784</name>
</gene>
<evidence type="ECO:0000256" key="3">
    <source>
        <dbReference type="SAM" id="MobiDB-lite"/>
    </source>
</evidence>
<protein>
    <recommendedName>
        <fullName evidence="2">hydroxymethylpyrimidine kinase</fullName>
        <ecNumber evidence="2">2.7.1.49</ecNumber>
    </recommendedName>
</protein>
<reference evidence="5 6" key="1">
    <citation type="journal article" date="2023" name="Microorganisms">
        <title>Thiorhodovibrio frisius and Trv. litoralis spp. nov., Two Novel Members from a Clade of Fastidious Purple Sulfur Bacteria That Exhibit Unique Red-Shifted Light-Harvesting Capabilities.</title>
        <authorList>
            <person name="Methner A."/>
            <person name="Kuzyk S.B."/>
            <person name="Petersen J."/>
            <person name="Bauer S."/>
            <person name="Brinkmann H."/>
            <person name="Sichau K."/>
            <person name="Wanner G."/>
            <person name="Wolf J."/>
            <person name="Neumann-Schaal M."/>
            <person name="Henke P."/>
            <person name="Tank M."/>
            <person name="Sproer C."/>
            <person name="Bunk B."/>
            <person name="Overmann J."/>
        </authorList>
    </citation>
    <scope>NUCLEOTIDE SEQUENCE [LARGE SCALE GENOMIC DNA]</scope>
    <source>
        <strain evidence="5 6">DSM 6702</strain>
    </source>
</reference>
<evidence type="ECO:0000256" key="1">
    <source>
        <dbReference type="ARBA" id="ARBA00004948"/>
    </source>
</evidence>
<dbReference type="EMBL" id="CP121472">
    <property type="protein sequence ID" value="WPL15865.1"/>
    <property type="molecule type" value="Genomic_DNA"/>
</dbReference>
<dbReference type="PANTHER" id="PTHR20858:SF17">
    <property type="entry name" value="HYDROXYMETHYLPYRIMIDINE_PHOSPHOMETHYLPYRIMIDINE KINASE THI20-RELATED"/>
    <property type="match status" value="1"/>
</dbReference>
<dbReference type="PANTHER" id="PTHR20858">
    <property type="entry name" value="PHOSPHOMETHYLPYRIMIDINE KINASE"/>
    <property type="match status" value="1"/>
</dbReference>
<keyword evidence="5" id="KW-0808">Transferase</keyword>